<dbReference type="CDD" id="cd02440">
    <property type="entry name" value="AdoMet_MTases"/>
    <property type="match status" value="1"/>
</dbReference>
<dbReference type="EMBL" id="RKLV01000007">
    <property type="protein sequence ID" value="MCX2819328.1"/>
    <property type="molecule type" value="Genomic_DNA"/>
</dbReference>
<sequence length="263" mass="29153">MRGFSSDYLRRTRRGMWGDREALELARLGDAESVLDVGCGNGEFTRVLVEETDEADVVGCDFDLSHLSDVRESLGVPVVAGDARSLPFSDASFGTVACQALLVNLREPRHGVDEMARVASDRVVCVEPDNSSVCVESTVAGEPELARRSRRRYLEGSDTDPALGTDVPSLLRDAGLRDVSVTRYEQELVTEPPYDESDVTAVRRKASGESFRGRRDDMEGDEETLDSLRDDWREIGREAALQLSGKEYVRRETVPFYVVVGKK</sequence>
<comment type="caution">
    <text evidence="2">The sequence shown here is derived from an EMBL/GenBank/DDBJ whole genome shotgun (WGS) entry which is preliminary data.</text>
</comment>
<keyword evidence="2" id="KW-0489">Methyltransferase</keyword>
<dbReference type="Pfam" id="PF13649">
    <property type="entry name" value="Methyltransf_25"/>
    <property type="match status" value="1"/>
</dbReference>
<evidence type="ECO:0000313" key="2">
    <source>
        <dbReference type="EMBL" id="MCX2819328.1"/>
    </source>
</evidence>
<dbReference type="PANTHER" id="PTHR43591">
    <property type="entry name" value="METHYLTRANSFERASE"/>
    <property type="match status" value="1"/>
</dbReference>
<dbReference type="Proteomes" id="UP001149411">
    <property type="component" value="Unassembled WGS sequence"/>
</dbReference>
<dbReference type="RefSeq" id="WP_266087502.1">
    <property type="nucleotide sequence ID" value="NZ_RKLV01000007.1"/>
</dbReference>
<dbReference type="PANTHER" id="PTHR43591:SF24">
    <property type="entry name" value="2-METHOXY-6-POLYPRENYL-1,4-BENZOQUINOL METHYLASE, MITOCHONDRIAL"/>
    <property type="match status" value="1"/>
</dbReference>
<dbReference type="GO" id="GO:0032259">
    <property type="term" value="P:methylation"/>
    <property type="evidence" value="ECO:0007669"/>
    <property type="project" value="UniProtKB-KW"/>
</dbReference>
<dbReference type="InterPro" id="IPR041698">
    <property type="entry name" value="Methyltransf_25"/>
</dbReference>
<keyword evidence="3" id="KW-1185">Reference proteome</keyword>
<keyword evidence="2" id="KW-0808">Transferase</keyword>
<name>A0A9Q4C4X1_9EURY</name>
<reference evidence="2" key="1">
    <citation type="submission" date="2022-09" db="EMBL/GenBank/DDBJ databases">
        <title>Haloadaptaus new haloarchaeum isolated from saline soil.</title>
        <authorList>
            <person name="Duran-Viseras A."/>
            <person name="Sanchez-Porro C."/>
            <person name="Ventosa A."/>
        </authorList>
    </citation>
    <scope>NUCLEOTIDE SEQUENCE</scope>
    <source>
        <strain evidence="2">F3-133</strain>
    </source>
</reference>
<evidence type="ECO:0000259" key="1">
    <source>
        <dbReference type="Pfam" id="PF13649"/>
    </source>
</evidence>
<proteinExistence type="predicted"/>
<evidence type="ECO:0000313" key="3">
    <source>
        <dbReference type="Proteomes" id="UP001149411"/>
    </source>
</evidence>
<dbReference type="GO" id="GO:0008168">
    <property type="term" value="F:methyltransferase activity"/>
    <property type="evidence" value="ECO:0007669"/>
    <property type="project" value="UniProtKB-KW"/>
</dbReference>
<feature type="domain" description="Methyltransferase" evidence="1">
    <location>
        <begin position="34"/>
        <end position="119"/>
    </location>
</feature>
<dbReference type="SUPFAM" id="SSF53335">
    <property type="entry name" value="S-adenosyl-L-methionine-dependent methyltransferases"/>
    <property type="match status" value="1"/>
</dbReference>
<protein>
    <submittedName>
        <fullName evidence="2">Methyltransferase domain-containing protein</fullName>
    </submittedName>
</protein>
<dbReference type="AlphaFoldDB" id="A0A9Q4C4X1"/>
<dbReference type="Gene3D" id="3.40.50.150">
    <property type="entry name" value="Vaccinia Virus protein VP39"/>
    <property type="match status" value="1"/>
</dbReference>
<gene>
    <name evidence="2" type="ORF">EGH25_08175</name>
</gene>
<dbReference type="InterPro" id="IPR029063">
    <property type="entry name" value="SAM-dependent_MTases_sf"/>
</dbReference>
<accession>A0A9Q4C4X1</accession>
<organism evidence="2 3">
    <name type="scientific">Halorutilus salinus</name>
    <dbReference type="NCBI Taxonomy" id="2487751"/>
    <lineage>
        <taxon>Archaea</taxon>
        <taxon>Methanobacteriati</taxon>
        <taxon>Methanobacteriota</taxon>
        <taxon>Stenosarchaea group</taxon>
        <taxon>Halobacteria</taxon>
        <taxon>Halorutilales</taxon>
        <taxon>Halorutilaceae</taxon>
        <taxon>Halorutilus</taxon>
    </lineage>
</organism>